<evidence type="ECO:0000256" key="1">
    <source>
        <dbReference type="SAM" id="MobiDB-lite"/>
    </source>
</evidence>
<feature type="compositionally biased region" description="Low complexity" evidence="1">
    <location>
        <begin position="122"/>
        <end position="132"/>
    </location>
</feature>
<dbReference type="EMBL" id="ML987195">
    <property type="protein sequence ID" value="KAF2248868.1"/>
    <property type="molecule type" value="Genomic_DNA"/>
</dbReference>
<dbReference type="Gene3D" id="2.60.120.620">
    <property type="entry name" value="q2cbj1_9rhob like domain"/>
    <property type="match status" value="1"/>
</dbReference>
<evidence type="ECO:0000313" key="2">
    <source>
        <dbReference type="EMBL" id="KAF2248868.1"/>
    </source>
</evidence>
<evidence type="ECO:0000313" key="3">
    <source>
        <dbReference type="Proteomes" id="UP000800094"/>
    </source>
</evidence>
<dbReference type="InterPro" id="IPR051961">
    <property type="entry name" value="Fungal_Metabolite_Diox"/>
</dbReference>
<reference evidence="2" key="1">
    <citation type="journal article" date="2020" name="Stud. Mycol.">
        <title>101 Dothideomycetes genomes: a test case for predicting lifestyles and emergence of pathogens.</title>
        <authorList>
            <person name="Haridas S."/>
            <person name="Albert R."/>
            <person name="Binder M."/>
            <person name="Bloem J."/>
            <person name="Labutti K."/>
            <person name="Salamov A."/>
            <person name="Andreopoulos B."/>
            <person name="Baker S."/>
            <person name="Barry K."/>
            <person name="Bills G."/>
            <person name="Bluhm B."/>
            <person name="Cannon C."/>
            <person name="Castanera R."/>
            <person name="Culley D."/>
            <person name="Daum C."/>
            <person name="Ezra D."/>
            <person name="Gonzalez J."/>
            <person name="Henrissat B."/>
            <person name="Kuo A."/>
            <person name="Liang C."/>
            <person name="Lipzen A."/>
            <person name="Lutzoni F."/>
            <person name="Magnuson J."/>
            <person name="Mondo S."/>
            <person name="Nolan M."/>
            <person name="Ohm R."/>
            <person name="Pangilinan J."/>
            <person name="Park H.-J."/>
            <person name="Ramirez L."/>
            <person name="Alfaro M."/>
            <person name="Sun H."/>
            <person name="Tritt A."/>
            <person name="Yoshinaga Y."/>
            <person name="Zwiers L.-H."/>
            <person name="Turgeon B."/>
            <person name="Goodwin S."/>
            <person name="Spatafora J."/>
            <person name="Crous P."/>
            <person name="Grigoriev I."/>
        </authorList>
    </citation>
    <scope>NUCLEOTIDE SEQUENCE</scope>
    <source>
        <strain evidence="2">CBS 122368</strain>
    </source>
</reference>
<dbReference type="PANTHER" id="PTHR37563:SF2">
    <property type="entry name" value="PHYTANOYL-COA DIOXYGENASE FAMILY PROTEIN (AFU_ORTHOLOGUE AFUA_2G03330)"/>
    <property type="match status" value="1"/>
</dbReference>
<dbReference type="GeneID" id="54582296"/>
<dbReference type="OrthoDB" id="407832at2759"/>
<name>A0A6A6IFK9_9PLEO</name>
<organism evidence="2 3">
    <name type="scientific">Trematosphaeria pertusa</name>
    <dbReference type="NCBI Taxonomy" id="390896"/>
    <lineage>
        <taxon>Eukaryota</taxon>
        <taxon>Fungi</taxon>
        <taxon>Dikarya</taxon>
        <taxon>Ascomycota</taxon>
        <taxon>Pezizomycotina</taxon>
        <taxon>Dothideomycetes</taxon>
        <taxon>Pleosporomycetidae</taxon>
        <taxon>Pleosporales</taxon>
        <taxon>Massarineae</taxon>
        <taxon>Trematosphaeriaceae</taxon>
        <taxon>Trematosphaeria</taxon>
    </lineage>
</organism>
<accession>A0A6A6IFK9</accession>
<dbReference type="PANTHER" id="PTHR37563">
    <property type="entry name" value="PHYTANOYL-COA DIOXYGENASE FAMILY PROTEIN (AFU_ORTHOLOGUE AFUA_2G03330)"/>
    <property type="match status" value="1"/>
</dbReference>
<keyword evidence="2" id="KW-0560">Oxidoreductase</keyword>
<dbReference type="InterPro" id="IPR008775">
    <property type="entry name" value="Phytyl_CoA_dOase-like"/>
</dbReference>
<keyword evidence="2" id="KW-0223">Dioxygenase</keyword>
<gene>
    <name evidence="2" type="ORF">BU26DRAFT_519077</name>
</gene>
<dbReference type="Proteomes" id="UP000800094">
    <property type="component" value="Unassembled WGS sequence"/>
</dbReference>
<dbReference type="GO" id="GO:0051213">
    <property type="term" value="F:dioxygenase activity"/>
    <property type="evidence" value="ECO:0007669"/>
    <property type="project" value="UniProtKB-KW"/>
</dbReference>
<sequence length="311" mass="34940">MALSSTPISIRTSPSEIKNSALTQKNLEIATRALHRDGLVVLEDMVPHEILDRLNQRMVEDAYELQGRKDSPFNYHKGNIQQDPLLTEEMFFEEVYVNPIVTQVTSTTLGPNPSLRFISGNTALPPTADAPPASQPTHNDADFDHSRIPFALVINVPLVTMTPENGSTEVWLGTHLNTTIADQEGAHGERASGRIKKALLEKRRQERPPSQPVVKKGSIIVRDLRLWHGGKPNLSQEPRVMLAMIHFAPWYRNQMTVEFAEELNEKLTLEKTGLQVAAEFVLAGQLVKNYLNRPYGNAYDFNQVDRIEGIF</sequence>
<keyword evidence="3" id="KW-1185">Reference proteome</keyword>
<dbReference type="RefSeq" id="XP_033683872.1">
    <property type="nucleotide sequence ID" value="XM_033828966.1"/>
</dbReference>
<dbReference type="SUPFAM" id="SSF51197">
    <property type="entry name" value="Clavaminate synthase-like"/>
    <property type="match status" value="1"/>
</dbReference>
<feature type="region of interest" description="Disordered" evidence="1">
    <location>
        <begin position="121"/>
        <end position="140"/>
    </location>
</feature>
<protein>
    <submittedName>
        <fullName evidence="2">Phytanoyl-CoA dioxygenase family protein</fullName>
    </submittedName>
</protein>
<dbReference type="AlphaFoldDB" id="A0A6A6IFK9"/>
<proteinExistence type="predicted"/>
<dbReference type="Pfam" id="PF05721">
    <property type="entry name" value="PhyH"/>
    <property type="match status" value="1"/>
</dbReference>